<feature type="non-terminal residue" evidence="3">
    <location>
        <position position="1"/>
    </location>
</feature>
<evidence type="ECO:0000256" key="2">
    <source>
        <dbReference type="SAM" id="Phobius"/>
    </source>
</evidence>
<reference evidence="3" key="1">
    <citation type="submission" date="2020-10" db="EMBL/GenBank/DDBJ databases">
        <authorList>
            <person name="Kikuchi T."/>
        </authorList>
    </citation>
    <scope>NUCLEOTIDE SEQUENCE</scope>
    <source>
        <strain evidence="3">NKZ352</strain>
    </source>
</reference>
<proteinExistence type="predicted"/>
<accession>A0A8S1HUT5</accession>
<feature type="transmembrane region" description="Helical" evidence="2">
    <location>
        <begin position="111"/>
        <end position="130"/>
    </location>
</feature>
<dbReference type="Proteomes" id="UP000835052">
    <property type="component" value="Unassembled WGS sequence"/>
</dbReference>
<gene>
    <name evidence="3" type="ORF">CAUJ_LOCUS15488</name>
</gene>
<evidence type="ECO:0000313" key="4">
    <source>
        <dbReference type="Proteomes" id="UP000835052"/>
    </source>
</evidence>
<evidence type="ECO:0000256" key="1">
    <source>
        <dbReference type="SAM" id="MobiDB-lite"/>
    </source>
</evidence>
<sequence>SLLAHVPAAQASATPHPPVVNSASGDQRGLDALSDRELWAAVARASSSTTFLEKSFRAVLEKLADSKTPQQEIDDSILVNKFRTGRSAYKLLSLWRSWELEREINEDLKRGYYVIEALILCTLTLGLGFIRGQATSRMELTRKPGRIVHFLTRVDASVWDSDNRVSDLTEKNKTTSSARSDGRIKNKKEEIWQKIQYRIALLWFFFFQLINLILLFVFFSASWLETPPFKGVSF</sequence>
<comment type="caution">
    <text evidence="3">The sequence shown here is derived from an EMBL/GenBank/DDBJ whole genome shotgun (WGS) entry which is preliminary data.</text>
</comment>
<dbReference type="AlphaFoldDB" id="A0A8S1HUT5"/>
<feature type="transmembrane region" description="Helical" evidence="2">
    <location>
        <begin position="201"/>
        <end position="224"/>
    </location>
</feature>
<keyword evidence="2" id="KW-1133">Transmembrane helix</keyword>
<keyword evidence="2" id="KW-0812">Transmembrane</keyword>
<evidence type="ECO:0000313" key="3">
    <source>
        <dbReference type="EMBL" id="CAD6199586.1"/>
    </source>
</evidence>
<feature type="region of interest" description="Disordered" evidence="1">
    <location>
        <begin position="1"/>
        <end position="26"/>
    </location>
</feature>
<dbReference type="EMBL" id="CAJGYM010000185">
    <property type="protein sequence ID" value="CAD6199586.1"/>
    <property type="molecule type" value="Genomic_DNA"/>
</dbReference>
<keyword evidence="4" id="KW-1185">Reference proteome</keyword>
<name>A0A8S1HUT5_9PELO</name>
<keyword evidence="2" id="KW-0472">Membrane</keyword>
<organism evidence="3 4">
    <name type="scientific">Caenorhabditis auriculariae</name>
    <dbReference type="NCBI Taxonomy" id="2777116"/>
    <lineage>
        <taxon>Eukaryota</taxon>
        <taxon>Metazoa</taxon>
        <taxon>Ecdysozoa</taxon>
        <taxon>Nematoda</taxon>
        <taxon>Chromadorea</taxon>
        <taxon>Rhabditida</taxon>
        <taxon>Rhabditina</taxon>
        <taxon>Rhabditomorpha</taxon>
        <taxon>Rhabditoidea</taxon>
        <taxon>Rhabditidae</taxon>
        <taxon>Peloderinae</taxon>
        <taxon>Caenorhabditis</taxon>
    </lineage>
</organism>
<protein>
    <submittedName>
        <fullName evidence="3">Uncharacterized protein</fullName>
    </submittedName>
</protein>